<dbReference type="EMBL" id="NMUH01000892">
    <property type="protein sequence ID" value="MQL86327.1"/>
    <property type="molecule type" value="Genomic_DNA"/>
</dbReference>
<feature type="repeat" description="PPR" evidence="3">
    <location>
        <begin position="293"/>
        <end position="327"/>
    </location>
</feature>
<evidence type="ECO:0000256" key="4">
    <source>
        <dbReference type="SAM" id="MobiDB-lite"/>
    </source>
</evidence>
<feature type="repeat" description="PPR" evidence="3">
    <location>
        <begin position="91"/>
        <end position="125"/>
    </location>
</feature>
<evidence type="ECO:0000256" key="2">
    <source>
        <dbReference type="ARBA" id="ARBA00022737"/>
    </source>
</evidence>
<accession>A0A843UV32</accession>
<evidence type="ECO:0000256" key="1">
    <source>
        <dbReference type="ARBA" id="ARBA00006643"/>
    </source>
</evidence>
<dbReference type="PROSITE" id="PS51375">
    <property type="entry name" value="PPR"/>
    <property type="match status" value="6"/>
</dbReference>
<dbReference type="Pfam" id="PF01535">
    <property type="entry name" value="PPR"/>
    <property type="match status" value="2"/>
</dbReference>
<keyword evidence="6" id="KW-1185">Reference proteome</keyword>
<dbReference type="InterPro" id="IPR046960">
    <property type="entry name" value="PPR_At4g14850-like_plant"/>
</dbReference>
<feature type="repeat" description="PPR" evidence="3">
    <location>
        <begin position="126"/>
        <end position="160"/>
    </location>
</feature>
<dbReference type="GO" id="GO:0003723">
    <property type="term" value="F:RNA binding"/>
    <property type="evidence" value="ECO:0007669"/>
    <property type="project" value="InterPro"/>
</dbReference>
<dbReference type="Proteomes" id="UP000652761">
    <property type="component" value="Unassembled WGS sequence"/>
</dbReference>
<dbReference type="AlphaFoldDB" id="A0A843UV32"/>
<evidence type="ECO:0000256" key="3">
    <source>
        <dbReference type="PROSITE-ProRule" id="PRU00708"/>
    </source>
</evidence>
<comment type="similarity">
    <text evidence="1">Belongs to the PPR family. PCMP-H subfamily.</text>
</comment>
<evidence type="ECO:0000313" key="6">
    <source>
        <dbReference type="Proteomes" id="UP000652761"/>
    </source>
</evidence>
<dbReference type="InterPro" id="IPR011990">
    <property type="entry name" value="TPR-like_helical_dom_sf"/>
</dbReference>
<dbReference type="FunFam" id="1.25.40.10:FF:000427">
    <property type="entry name" value="Pentatricopeptide repeat-containing protein chloroplastic"/>
    <property type="match status" value="1"/>
</dbReference>
<reference evidence="5" key="1">
    <citation type="submission" date="2017-07" db="EMBL/GenBank/DDBJ databases">
        <title>Taro Niue Genome Assembly and Annotation.</title>
        <authorList>
            <person name="Atibalentja N."/>
            <person name="Keating K."/>
            <person name="Fields C.J."/>
        </authorList>
    </citation>
    <scope>NUCLEOTIDE SEQUENCE</scope>
    <source>
        <strain evidence="5">Niue_2</strain>
        <tissue evidence="5">Leaf</tissue>
    </source>
</reference>
<dbReference type="FunFam" id="1.25.40.10:FF:000184">
    <property type="entry name" value="Pentatricopeptide repeat-containing protein, chloroplastic"/>
    <property type="match status" value="1"/>
</dbReference>
<comment type="caution">
    <text evidence="5">The sequence shown here is derived from an EMBL/GenBank/DDBJ whole genome shotgun (WGS) entry which is preliminary data.</text>
</comment>
<dbReference type="InterPro" id="IPR046848">
    <property type="entry name" value="E_motif"/>
</dbReference>
<organism evidence="5 6">
    <name type="scientific">Colocasia esculenta</name>
    <name type="common">Wild taro</name>
    <name type="synonym">Arum esculentum</name>
    <dbReference type="NCBI Taxonomy" id="4460"/>
    <lineage>
        <taxon>Eukaryota</taxon>
        <taxon>Viridiplantae</taxon>
        <taxon>Streptophyta</taxon>
        <taxon>Embryophyta</taxon>
        <taxon>Tracheophyta</taxon>
        <taxon>Spermatophyta</taxon>
        <taxon>Magnoliopsida</taxon>
        <taxon>Liliopsida</taxon>
        <taxon>Araceae</taxon>
        <taxon>Aroideae</taxon>
        <taxon>Colocasieae</taxon>
        <taxon>Colocasia</taxon>
    </lineage>
</organism>
<keyword evidence="2" id="KW-0677">Repeat</keyword>
<evidence type="ECO:0000313" key="5">
    <source>
        <dbReference type="EMBL" id="MQL86327.1"/>
    </source>
</evidence>
<feature type="repeat" description="PPR" evidence="3">
    <location>
        <begin position="429"/>
        <end position="464"/>
    </location>
</feature>
<dbReference type="Gene3D" id="1.25.40.10">
    <property type="entry name" value="Tetratricopeptide repeat domain"/>
    <property type="match status" value="3"/>
</dbReference>
<dbReference type="PANTHER" id="PTHR47926">
    <property type="entry name" value="PENTATRICOPEPTIDE REPEAT-CONTAINING PROTEIN"/>
    <property type="match status" value="1"/>
</dbReference>
<dbReference type="NCBIfam" id="TIGR00756">
    <property type="entry name" value="PPR"/>
    <property type="match status" value="5"/>
</dbReference>
<dbReference type="Pfam" id="PF13041">
    <property type="entry name" value="PPR_2"/>
    <property type="match status" value="3"/>
</dbReference>
<dbReference type="OrthoDB" id="185373at2759"/>
<dbReference type="Pfam" id="PF20431">
    <property type="entry name" value="E_motif"/>
    <property type="match status" value="1"/>
</dbReference>
<feature type="repeat" description="PPR" evidence="3">
    <location>
        <begin position="192"/>
        <end position="226"/>
    </location>
</feature>
<proteinExistence type="inferred from homology"/>
<dbReference type="GO" id="GO:0009451">
    <property type="term" value="P:RNA modification"/>
    <property type="evidence" value="ECO:0007669"/>
    <property type="project" value="InterPro"/>
</dbReference>
<dbReference type="InterPro" id="IPR002885">
    <property type="entry name" value="PPR_rpt"/>
</dbReference>
<feature type="region of interest" description="Disordered" evidence="4">
    <location>
        <begin position="1"/>
        <end position="25"/>
    </location>
</feature>
<evidence type="ECO:0008006" key="7">
    <source>
        <dbReference type="Google" id="ProtNLM"/>
    </source>
</evidence>
<gene>
    <name evidence="5" type="ORF">Taro_018847</name>
</gene>
<dbReference type="PANTHER" id="PTHR47926:SF458">
    <property type="entry name" value="PENTATRICOPEPTIDE REPEAT-CONTAINING PROTEIN"/>
    <property type="match status" value="1"/>
</dbReference>
<name>A0A843UV32_COLES</name>
<feature type="repeat" description="PPR" evidence="3">
    <location>
        <begin position="394"/>
        <end position="428"/>
    </location>
</feature>
<sequence length="595" mass="64151">MAATFPPFPAKASPNADETSTPAGSASAIPTLLRQCRSLGHLHQAHAHLIKAGLFPCHPSAVEGLLETAALQLPGGLGYALEAFRRVPRPNAAAYNVMIRGLTSGGSPADALALFRGMLVASVVPDKYTFPCVLKACSRLGALEQGEQIHARVEKTGYALQEFVQSALIHMYGICGKMDIARKLFDGIDKKGLIAWNAMFAGYSKNGACGEVVDLFHRMLESGVPFDDVTLISVLPACGRVGALDLGEWIDGYVEANGMKHNINLITSLVDMYAKCGRVGRARSLFDGMPQKDVVAWSAMISGYTQSSRCREALALFHEMQVADVEPNEVTMVSVLSACAILGALETGKWIHSFTRRKRLALTVNLGTALVDLYAKCGCIDTAIDAFAVMPRKNVLTWTALIQGLASNGRGKEALDLFSSMLEAKTQPNEVTFIALLSACGHAGLVDEGRRIFASMDRDYGVKPKIDHYGCMADILGRAGLLCEAHQFIKSMPIEPNAIVWRALLASCKVHKNVEVGEESLKQIVRLGASHSGDYILMSNIYASMGRVEDALRIRAQIRERGTEKIPGCSLIEVGGVVHEFFADDSETCSSETDA</sequence>
<dbReference type="FunFam" id="1.25.40.10:FF:000333">
    <property type="entry name" value="Pentatricopeptide repeat-containing protein"/>
    <property type="match status" value="1"/>
</dbReference>
<protein>
    <recommendedName>
        <fullName evidence="7">Pentatricopeptide repeat-containing protein</fullName>
    </recommendedName>
</protein>